<proteinExistence type="predicted"/>
<dbReference type="Gene3D" id="3.30.420.250">
    <property type="match status" value="1"/>
</dbReference>
<dbReference type="RefSeq" id="WP_311331713.1">
    <property type="nucleotide sequence ID" value="NZ_JAVRHZ010000001.1"/>
</dbReference>
<dbReference type="EMBL" id="JAVRHZ010000001">
    <property type="protein sequence ID" value="MDT0554755.1"/>
    <property type="molecule type" value="Genomic_DNA"/>
</dbReference>
<protein>
    <submittedName>
        <fullName evidence="1">DUF3822 family protein</fullName>
    </submittedName>
</protein>
<keyword evidence="2" id="KW-1185">Reference proteome</keyword>
<dbReference type="Pfam" id="PF12864">
    <property type="entry name" value="DUF3822"/>
    <property type="match status" value="1"/>
</dbReference>
<organism evidence="1 2">
    <name type="scientific">Patiriisocius hiemis</name>
    <dbReference type="NCBI Taxonomy" id="3075604"/>
    <lineage>
        <taxon>Bacteria</taxon>
        <taxon>Pseudomonadati</taxon>
        <taxon>Bacteroidota</taxon>
        <taxon>Flavobacteriia</taxon>
        <taxon>Flavobacteriales</taxon>
        <taxon>Flavobacteriaceae</taxon>
        <taxon>Patiriisocius</taxon>
    </lineage>
</organism>
<reference evidence="1 2" key="1">
    <citation type="submission" date="2023-09" db="EMBL/GenBank/DDBJ databases">
        <authorList>
            <person name="Rey-Velasco X."/>
        </authorList>
    </citation>
    <scope>NUCLEOTIDE SEQUENCE [LARGE SCALE GENOMIC DNA]</scope>
    <source>
        <strain evidence="1 2">W242</strain>
    </source>
</reference>
<dbReference type="Proteomes" id="UP001254488">
    <property type="component" value="Unassembled WGS sequence"/>
</dbReference>
<dbReference type="CDD" id="cd24013">
    <property type="entry name" value="ASKHA_ATPase_BT3980-like"/>
    <property type="match status" value="1"/>
</dbReference>
<sequence length="275" mass="31946">MTLLQKDNNIETLNTKRLSVQISLTGLSFLVHNLATKEVLFFKKISLPNTATPEEIEIHLKNTIDQEKKLKSTFNSVAIIYATDLSTLVPSTLFDETKLSEYLKFNAKILPSDYIAYDEVKTHDIINVYVPYVNINNYFIDTVGSFTYYHNSSLVLKMILDHEKHTLEKVCYINVFENHFNLFIIKNGTPLLVNSYLYKTPEDFIYYVLFAFEQLKINPDSIKTSVMGAIDKEDAIFEILYKYIRNIDFYSAYNETPFLSEEDAAHKNCELKYLL</sequence>
<evidence type="ECO:0000313" key="2">
    <source>
        <dbReference type="Proteomes" id="UP001254488"/>
    </source>
</evidence>
<gene>
    <name evidence="1" type="ORF">RM538_01980</name>
</gene>
<dbReference type="Gene3D" id="3.30.420.260">
    <property type="match status" value="1"/>
</dbReference>
<dbReference type="InterPro" id="IPR024213">
    <property type="entry name" value="DUF3822"/>
</dbReference>
<evidence type="ECO:0000313" key="1">
    <source>
        <dbReference type="EMBL" id="MDT0554755.1"/>
    </source>
</evidence>
<accession>A0ABU2YBZ0</accession>
<name>A0ABU2YBZ0_9FLAO</name>
<comment type="caution">
    <text evidence="1">The sequence shown here is derived from an EMBL/GenBank/DDBJ whole genome shotgun (WGS) entry which is preliminary data.</text>
</comment>